<gene>
    <name evidence="3" type="ORF">MAPG_05181</name>
</gene>
<proteinExistence type="predicted"/>
<name>A0A0H2TQK3_MAGP6</name>
<dbReference type="EMBL" id="GL876969">
    <property type="protein sequence ID" value="KLU86163.1"/>
    <property type="molecule type" value="Genomic_DNA"/>
</dbReference>
<keyword evidence="2" id="KW-1133">Transmembrane helix</keyword>
<reference evidence="3" key="2">
    <citation type="submission" date="2011-03" db="EMBL/GenBank/DDBJ databases">
        <title>Annotation of Magnaporthe poae ATCC 64411.</title>
        <authorList>
            <person name="Ma L.-J."/>
            <person name="Dead R."/>
            <person name="Young S.K."/>
            <person name="Zeng Q."/>
            <person name="Gargeya S."/>
            <person name="Fitzgerald M."/>
            <person name="Haas B."/>
            <person name="Abouelleil A."/>
            <person name="Alvarado L."/>
            <person name="Arachchi H.M."/>
            <person name="Berlin A."/>
            <person name="Brown A."/>
            <person name="Chapman S.B."/>
            <person name="Chen Z."/>
            <person name="Dunbar C."/>
            <person name="Freedman E."/>
            <person name="Gearin G."/>
            <person name="Gellesch M."/>
            <person name="Goldberg J."/>
            <person name="Griggs A."/>
            <person name="Gujja S."/>
            <person name="Heiman D."/>
            <person name="Howarth C."/>
            <person name="Larson L."/>
            <person name="Lui A."/>
            <person name="MacDonald P.J.P."/>
            <person name="Mehta T."/>
            <person name="Montmayeur A."/>
            <person name="Murphy C."/>
            <person name="Neiman D."/>
            <person name="Pearson M."/>
            <person name="Priest M."/>
            <person name="Roberts A."/>
            <person name="Saif S."/>
            <person name="Shea T."/>
            <person name="Shenoy N."/>
            <person name="Sisk P."/>
            <person name="Stolte C."/>
            <person name="Sykes S."/>
            <person name="Yandava C."/>
            <person name="Wortman J."/>
            <person name="Nusbaum C."/>
            <person name="Birren B."/>
        </authorList>
    </citation>
    <scope>NUCLEOTIDE SEQUENCE</scope>
    <source>
        <strain evidence="3">ATCC 64411</strain>
    </source>
</reference>
<protein>
    <submittedName>
        <fullName evidence="3">Uncharacterized protein</fullName>
    </submittedName>
</protein>
<dbReference type="AlphaFoldDB" id="A0A0H2TQK3"/>
<keyword evidence="2" id="KW-0472">Membrane</keyword>
<reference evidence="3" key="1">
    <citation type="submission" date="2010-05" db="EMBL/GenBank/DDBJ databases">
        <title>The Genome Sequence of Magnaporthe poae strain ATCC 64411.</title>
        <authorList>
            <consortium name="The Broad Institute Genome Sequencing Platform"/>
            <consortium name="Broad Institute Genome Sequencing Center for Infectious Disease"/>
            <person name="Ma L.-J."/>
            <person name="Dead R."/>
            <person name="Young S."/>
            <person name="Zeng Q."/>
            <person name="Koehrsen M."/>
            <person name="Alvarado L."/>
            <person name="Berlin A."/>
            <person name="Chapman S.B."/>
            <person name="Chen Z."/>
            <person name="Freedman E."/>
            <person name="Gellesch M."/>
            <person name="Goldberg J."/>
            <person name="Griggs A."/>
            <person name="Gujja S."/>
            <person name="Heilman E.R."/>
            <person name="Heiman D."/>
            <person name="Hepburn T."/>
            <person name="Howarth C."/>
            <person name="Jen D."/>
            <person name="Larson L."/>
            <person name="Mehta T."/>
            <person name="Neiman D."/>
            <person name="Pearson M."/>
            <person name="Roberts A."/>
            <person name="Saif S."/>
            <person name="Shea T."/>
            <person name="Shenoy N."/>
            <person name="Sisk P."/>
            <person name="Stolte C."/>
            <person name="Sykes S."/>
            <person name="Walk T."/>
            <person name="White J."/>
            <person name="Yandava C."/>
            <person name="Haas B."/>
            <person name="Nusbaum C."/>
            <person name="Birren B."/>
        </authorList>
    </citation>
    <scope>NUCLEOTIDE SEQUENCE</scope>
    <source>
        <strain evidence="3">ATCC 64411</strain>
    </source>
</reference>
<evidence type="ECO:0000313" key="3">
    <source>
        <dbReference type="EMBL" id="KLU86163.1"/>
    </source>
</evidence>
<dbReference type="VEuPathDB" id="FungiDB:MAPG_05181"/>
<evidence type="ECO:0000256" key="2">
    <source>
        <dbReference type="SAM" id="Phobius"/>
    </source>
</evidence>
<accession>A0A0H2TQK3</accession>
<keyword evidence="2" id="KW-0812">Transmembrane</keyword>
<feature type="region of interest" description="Disordered" evidence="1">
    <location>
        <begin position="69"/>
        <end position="93"/>
    </location>
</feature>
<feature type="non-terminal residue" evidence="3">
    <location>
        <position position="201"/>
    </location>
</feature>
<organism evidence="3">
    <name type="scientific">Magnaporthiopsis poae (strain ATCC 64411 / 73-15)</name>
    <name type="common">Kentucky bluegrass fungus</name>
    <name type="synonym">Magnaporthe poae</name>
    <dbReference type="NCBI Taxonomy" id="644358"/>
    <lineage>
        <taxon>Eukaryota</taxon>
        <taxon>Fungi</taxon>
        <taxon>Dikarya</taxon>
        <taxon>Ascomycota</taxon>
        <taxon>Pezizomycotina</taxon>
        <taxon>Sordariomycetes</taxon>
        <taxon>Sordariomycetidae</taxon>
        <taxon>Magnaporthales</taxon>
        <taxon>Magnaporthaceae</taxon>
        <taxon>Magnaporthiopsis</taxon>
    </lineage>
</organism>
<evidence type="ECO:0000256" key="1">
    <source>
        <dbReference type="SAM" id="MobiDB-lite"/>
    </source>
</evidence>
<feature type="transmembrane region" description="Helical" evidence="2">
    <location>
        <begin position="137"/>
        <end position="164"/>
    </location>
</feature>
<sequence>MIHHLLFLTKTWTIAIKPMRHKVPGRRLAGVLRETYVATQHTHQNEACGRGGRVVLPLSWQAAAGTCTTRRKEKWQEKKKKKQGASSGSGIWGRARGRFETQTSDEMPVTKKGCLSMHKLGADKNKRGKTRGNKPHGFVLSAFPALGVLDYFFLLFTACLFLWFGPVPVLSPWRRQICLPVEKRETAPESARKKKKKKKIT</sequence>
<feature type="compositionally biased region" description="Basic residues" evidence="1">
    <location>
        <begin position="69"/>
        <end position="83"/>
    </location>
</feature>